<dbReference type="AlphaFoldDB" id="A0A0L8AJ00"/>
<dbReference type="Pfam" id="PF13231">
    <property type="entry name" value="PMT_2"/>
    <property type="match status" value="1"/>
</dbReference>
<keyword evidence="11" id="KW-1185">Reference proteome</keyword>
<keyword evidence="5 8" id="KW-0812">Transmembrane</keyword>
<evidence type="ECO:0000256" key="5">
    <source>
        <dbReference type="ARBA" id="ARBA00022692"/>
    </source>
</evidence>
<comment type="caution">
    <text evidence="10">The sequence shown here is derived from an EMBL/GenBank/DDBJ whole genome shotgun (WGS) entry which is preliminary data.</text>
</comment>
<dbReference type="PANTHER" id="PTHR33908">
    <property type="entry name" value="MANNOSYLTRANSFERASE YKCB-RELATED"/>
    <property type="match status" value="1"/>
</dbReference>
<feature type="transmembrane region" description="Helical" evidence="8">
    <location>
        <begin position="15"/>
        <end position="33"/>
    </location>
</feature>
<dbReference type="GO" id="GO:0005886">
    <property type="term" value="C:plasma membrane"/>
    <property type="evidence" value="ECO:0007669"/>
    <property type="project" value="UniProtKB-SubCell"/>
</dbReference>
<evidence type="ECO:0000256" key="3">
    <source>
        <dbReference type="ARBA" id="ARBA00022676"/>
    </source>
</evidence>
<evidence type="ECO:0000313" key="11">
    <source>
        <dbReference type="Proteomes" id="UP000036908"/>
    </source>
</evidence>
<keyword evidence="6 8" id="KW-1133">Transmembrane helix</keyword>
<evidence type="ECO:0000256" key="8">
    <source>
        <dbReference type="SAM" id="Phobius"/>
    </source>
</evidence>
<dbReference type="RefSeq" id="WP_053224239.1">
    <property type="nucleotide sequence ID" value="NZ_JSVA01000015.1"/>
</dbReference>
<gene>
    <name evidence="10" type="ORF">OB69_13360</name>
</gene>
<feature type="transmembrane region" description="Helical" evidence="8">
    <location>
        <begin position="150"/>
        <end position="176"/>
    </location>
</feature>
<dbReference type="EMBL" id="JSVA01000015">
    <property type="protein sequence ID" value="KOF02216.1"/>
    <property type="molecule type" value="Genomic_DNA"/>
</dbReference>
<accession>A0A0L8AJ00</accession>
<dbReference type="GO" id="GO:0016763">
    <property type="term" value="F:pentosyltransferase activity"/>
    <property type="evidence" value="ECO:0007669"/>
    <property type="project" value="TreeGrafter"/>
</dbReference>
<dbReference type="PANTHER" id="PTHR33908:SF11">
    <property type="entry name" value="MEMBRANE PROTEIN"/>
    <property type="match status" value="1"/>
</dbReference>
<name>A0A0L8AJ00_9BACT</name>
<dbReference type="Proteomes" id="UP000036908">
    <property type="component" value="Unassembled WGS sequence"/>
</dbReference>
<protein>
    <recommendedName>
        <fullName evidence="9">Glycosyltransferase RgtA/B/C/D-like domain-containing protein</fullName>
    </recommendedName>
</protein>
<evidence type="ECO:0000256" key="1">
    <source>
        <dbReference type="ARBA" id="ARBA00004651"/>
    </source>
</evidence>
<keyword evidence="2" id="KW-1003">Cell membrane</keyword>
<evidence type="ECO:0000313" key="10">
    <source>
        <dbReference type="EMBL" id="KOF02216.1"/>
    </source>
</evidence>
<dbReference type="InterPro" id="IPR038731">
    <property type="entry name" value="RgtA/B/C-like"/>
</dbReference>
<evidence type="ECO:0000256" key="6">
    <source>
        <dbReference type="ARBA" id="ARBA00022989"/>
    </source>
</evidence>
<keyword evidence="7 8" id="KW-0472">Membrane</keyword>
<dbReference type="InterPro" id="IPR050297">
    <property type="entry name" value="LipidA_mod_glycosyltrf_83"/>
</dbReference>
<feature type="transmembrane region" description="Helical" evidence="8">
    <location>
        <begin position="105"/>
        <end position="138"/>
    </location>
</feature>
<comment type="subcellular location">
    <subcellularLocation>
        <location evidence="1">Cell membrane</location>
        <topology evidence="1">Multi-pass membrane protein</topology>
    </subcellularLocation>
</comment>
<organism evidence="10 11">
    <name type="scientific">Roseivirga seohaensis subsp. aquiponti</name>
    <dbReference type="NCBI Taxonomy" id="1566026"/>
    <lineage>
        <taxon>Bacteria</taxon>
        <taxon>Pseudomonadati</taxon>
        <taxon>Bacteroidota</taxon>
        <taxon>Cytophagia</taxon>
        <taxon>Cytophagales</taxon>
        <taxon>Roseivirgaceae</taxon>
        <taxon>Roseivirga</taxon>
    </lineage>
</organism>
<feature type="transmembrane region" description="Helical" evidence="8">
    <location>
        <begin position="188"/>
        <end position="207"/>
    </location>
</feature>
<feature type="domain" description="Glycosyltransferase RgtA/B/C/D-like" evidence="9">
    <location>
        <begin position="56"/>
        <end position="205"/>
    </location>
</feature>
<feature type="transmembrane region" description="Helical" evidence="8">
    <location>
        <begin position="267"/>
        <end position="285"/>
    </location>
</feature>
<sequence>MTSLDTQQNGKHERFFFYFLILWIIAGLIQNYFTEVSGEEAYYWLFSQFLDWSYLDHPPMVGVVTAPGYWLFPNDMGLRMGMLITNILTIIVLRRTLEVNDDKLFVWMMLGLLPFHLGALLVKTDVPLLFFTATFFYFYKQYLKEDNWKTVVLLALNIALVMMSKYHGVLVVFFTVLSNLGLFKKKSFWAIVGLTVVFMLPHTYWQYSHDFASIKFHLYNRIDLGFSFGTILYYISIQPLVFGPLIGVMLFAAAYKHKTESAFHRALKFNIVGVLIFFLISAFRVEVHKHWTSVVMIPLILLGHEYISSRENWRKWMMKLCVISLVLFIPARIYLMYDFLPSKWTEGWDVLHGWDGWAEEVEDLSGGLPIVFINHYERASRYSYLTGDIVHCYNTFDYRETQHDLWPLEENLQGKTIFLIDRHNRKGEYETFTTSIGKGIHYRVVENFRSFRNVNVEVDKLDDNEFRPGEEVTLNITMKNNYDYAVDFSDVNGREVYLNAHILEGLNPIQTDVLELLKISLAPGEELIKTVTVKMPDIEGKFDLRFSIQVEGIEAPINGRKQRVIVK</sequence>
<feature type="transmembrane region" description="Helical" evidence="8">
    <location>
        <begin position="231"/>
        <end position="255"/>
    </location>
</feature>
<feature type="transmembrane region" description="Helical" evidence="8">
    <location>
        <begin position="320"/>
        <end position="337"/>
    </location>
</feature>
<keyword evidence="4" id="KW-0808">Transferase</keyword>
<evidence type="ECO:0000256" key="2">
    <source>
        <dbReference type="ARBA" id="ARBA00022475"/>
    </source>
</evidence>
<dbReference type="GO" id="GO:0009103">
    <property type="term" value="P:lipopolysaccharide biosynthetic process"/>
    <property type="evidence" value="ECO:0007669"/>
    <property type="project" value="UniProtKB-ARBA"/>
</dbReference>
<dbReference type="OrthoDB" id="9813729at2"/>
<dbReference type="PATRIC" id="fig|1566026.4.peg.973"/>
<evidence type="ECO:0000256" key="7">
    <source>
        <dbReference type="ARBA" id="ARBA00023136"/>
    </source>
</evidence>
<evidence type="ECO:0000256" key="4">
    <source>
        <dbReference type="ARBA" id="ARBA00022679"/>
    </source>
</evidence>
<feature type="transmembrane region" description="Helical" evidence="8">
    <location>
        <begin position="76"/>
        <end position="93"/>
    </location>
</feature>
<evidence type="ECO:0000259" key="9">
    <source>
        <dbReference type="Pfam" id="PF13231"/>
    </source>
</evidence>
<proteinExistence type="predicted"/>
<reference evidence="11" key="1">
    <citation type="submission" date="2014-11" db="EMBL/GenBank/DDBJ databases">
        <title>Genome sequencing of Roseivirga sp. D-25.</title>
        <authorList>
            <person name="Selvaratnam C."/>
            <person name="Thevarajoo S."/>
            <person name="Goh K.M."/>
            <person name="Eee R."/>
            <person name="Chan K.-G."/>
            <person name="Chong C.S."/>
        </authorList>
    </citation>
    <scope>NUCLEOTIDE SEQUENCE [LARGE SCALE GENOMIC DNA]</scope>
    <source>
        <strain evidence="11">D-25</strain>
    </source>
</reference>
<keyword evidence="3" id="KW-0328">Glycosyltransferase</keyword>